<keyword evidence="1" id="KW-0812">Transmembrane</keyword>
<dbReference type="EMBL" id="JAAGWH010000027">
    <property type="protein sequence ID" value="NEK94611.1"/>
    <property type="molecule type" value="Genomic_DNA"/>
</dbReference>
<reference evidence="2 4" key="1">
    <citation type="submission" date="2020-01" db="EMBL/GenBank/DDBJ databases">
        <title>the WGS Modestobacter muralis CPCC 204518.</title>
        <authorList>
            <person name="Jiang Z."/>
        </authorList>
    </citation>
    <scope>NUCLEOTIDE SEQUENCE [LARGE SCALE GENOMIC DNA]</scope>
    <source>
        <strain evidence="2 4">DSM 100205</strain>
    </source>
</reference>
<reference evidence="3 5" key="2">
    <citation type="submission" date="2020-02" db="EMBL/GenBank/DDBJ databases">
        <title>The WGS of Modestobacter muralis DSM 100205.</title>
        <authorList>
            <person name="Jiang Z."/>
        </authorList>
    </citation>
    <scope>NUCLEOTIDE SEQUENCE [LARGE SCALE GENOMIC DNA]</scope>
    <source>
        <strain evidence="3 5">DSM 100205</strain>
    </source>
</reference>
<keyword evidence="1" id="KW-1133">Transmembrane helix</keyword>
<evidence type="ECO:0000313" key="4">
    <source>
        <dbReference type="Proteomes" id="UP000468828"/>
    </source>
</evidence>
<feature type="transmembrane region" description="Helical" evidence="1">
    <location>
        <begin position="121"/>
        <end position="141"/>
    </location>
</feature>
<feature type="transmembrane region" description="Helical" evidence="1">
    <location>
        <begin position="96"/>
        <end position="115"/>
    </location>
</feature>
<evidence type="ECO:0000313" key="5">
    <source>
        <dbReference type="Proteomes" id="UP000471152"/>
    </source>
</evidence>
<sequence>MESNRLDRDDAAAQLAVLQADRAALADRSMQPWWYDALLGSCVFVLLGAQAFDDPVVTVVGCLLGVAGLSWLVRTYQRLTGTWVSGFRKGRTRKAIAVWLVLYVLVVVPAFVLHLGYGQHWVMAVAGAVLGIALAFISRWWSRIHVAELRGAL</sequence>
<dbReference type="RefSeq" id="WP_163611185.1">
    <property type="nucleotide sequence ID" value="NZ_JAAGWB010000029.1"/>
</dbReference>
<proteinExistence type="predicted"/>
<dbReference type="Proteomes" id="UP000471152">
    <property type="component" value="Unassembled WGS sequence"/>
</dbReference>
<gene>
    <name evidence="3" type="ORF">G3R41_11235</name>
    <name evidence="2" type="ORF">GCU67_10580</name>
</gene>
<dbReference type="Proteomes" id="UP000468828">
    <property type="component" value="Unassembled WGS sequence"/>
</dbReference>
<feature type="transmembrane region" description="Helical" evidence="1">
    <location>
        <begin position="58"/>
        <end position="76"/>
    </location>
</feature>
<evidence type="ECO:0000313" key="2">
    <source>
        <dbReference type="EMBL" id="NEK94611.1"/>
    </source>
</evidence>
<evidence type="ECO:0000256" key="1">
    <source>
        <dbReference type="SAM" id="Phobius"/>
    </source>
</evidence>
<dbReference type="AlphaFoldDB" id="A0A6P0H8T5"/>
<comment type="caution">
    <text evidence="3">The sequence shown here is derived from an EMBL/GenBank/DDBJ whole genome shotgun (WGS) entry which is preliminary data.</text>
</comment>
<feature type="transmembrane region" description="Helical" evidence="1">
    <location>
        <begin position="33"/>
        <end position="52"/>
    </location>
</feature>
<keyword evidence="1" id="KW-0472">Membrane</keyword>
<name>A0A6P0H8T5_9ACTN</name>
<evidence type="ECO:0008006" key="6">
    <source>
        <dbReference type="Google" id="ProtNLM"/>
    </source>
</evidence>
<keyword evidence="4" id="KW-1185">Reference proteome</keyword>
<evidence type="ECO:0000313" key="3">
    <source>
        <dbReference type="EMBL" id="NEN51499.1"/>
    </source>
</evidence>
<protein>
    <recommendedName>
        <fullName evidence="6">Transmembrane protein</fullName>
    </recommendedName>
</protein>
<dbReference type="EMBL" id="JAAGWB010000029">
    <property type="protein sequence ID" value="NEN51499.1"/>
    <property type="molecule type" value="Genomic_DNA"/>
</dbReference>
<accession>A0A6P0H8T5</accession>
<organism evidence="3 5">
    <name type="scientific">Modestobacter muralis</name>
    <dbReference type="NCBI Taxonomy" id="1608614"/>
    <lineage>
        <taxon>Bacteria</taxon>
        <taxon>Bacillati</taxon>
        <taxon>Actinomycetota</taxon>
        <taxon>Actinomycetes</taxon>
        <taxon>Geodermatophilales</taxon>
        <taxon>Geodermatophilaceae</taxon>
        <taxon>Modestobacter</taxon>
    </lineage>
</organism>